<feature type="region of interest" description="Disordered" evidence="1">
    <location>
        <begin position="157"/>
        <end position="208"/>
    </location>
</feature>
<dbReference type="RefSeq" id="WP_252473323.1">
    <property type="nucleotide sequence ID" value="NZ_JALBWM010000355.1"/>
</dbReference>
<comment type="caution">
    <text evidence="2">The sequence shown here is derived from an EMBL/GenBank/DDBJ whole genome shotgun (WGS) entry which is preliminary data.</text>
</comment>
<keyword evidence="3" id="KW-1185">Reference proteome</keyword>
<sequence>LKGEIQLYGIIAPNDYLINANRNGDYTHPSIEVGEDYRGTGKYFLRGLGVTDDPASAGVSELHFSTNSGNKEKAIVFSGHQFNLAESLEQERSIIKRIFSREMQQENNFSKEQESEDMSFSAAQKEELGEIISTAMVTAFSKLKPNPAHTHKINVEHVPNHTHGKEEFTTKPAGDQGDVKPEEGAPEGDKGESVPLEEFNKLKNDHEA</sequence>
<feature type="non-terminal residue" evidence="2">
    <location>
        <position position="1"/>
    </location>
</feature>
<evidence type="ECO:0000313" key="2">
    <source>
        <dbReference type="EMBL" id="MCO1337093.1"/>
    </source>
</evidence>
<evidence type="ECO:0000313" key="3">
    <source>
        <dbReference type="Proteomes" id="UP001139028"/>
    </source>
</evidence>
<dbReference type="Proteomes" id="UP001139028">
    <property type="component" value="Unassembled WGS sequence"/>
</dbReference>
<organism evidence="2 3">
    <name type="scientific">Microbulbifer okhotskensis</name>
    <dbReference type="NCBI Taxonomy" id="2926617"/>
    <lineage>
        <taxon>Bacteria</taxon>
        <taxon>Pseudomonadati</taxon>
        <taxon>Pseudomonadota</taxon>
        <taxon>Gammaproteobacteria</taxon>
        <taxon>Cellvibrionales</taxon>
        <taxon>Microbulbiferaceae</taxon>
        <taxon>Microbulbifer</taxon>
    </lineage>
</organism>
<gene>
    <name evidence="2" type="ORF">MO867_22475</name>
</gene>
<accession>A0A9X2J7E7</accession>
<dbReference type="EMBL" id="JALBWM010000355">
    <property type="protein sequence ID" value="MCO1337093.1"/>
    <property type="molecule type" value="Genomic_DNA"/>
</dbReference>
<proteinExistence type="predicted"/>
<protein>
    <submittedName>
        <fullName evidence="2">GPO family capsid scaffolding protein</fullName>
    </submittedName>
</protein>
<dbReference type="Pfam" id="PF05929">
    <property type="entry name" value="Phage_GPO"/>
    <property type="match status" value="1"/>
</dbReference>
<feature type="non-terminal residue" evidence="2">
    <location>
        <position position="208"/>
    </location>
</feature>
<evidence type="ECO:0000256" key="1">
    <source>
        <dbReference type="SAM" id="MobiDB-lite"/>
    </source>
</evidence>
<feature type="compositionally biased region" description="Basic and acidic residues" evidence="1">
    <location>
        <begin position="177"/>
        <end position="208"/>
    </location>
</feature>
<dbReference type="InterPro" id="IPR009228">
    <property type="entry name" value="Capsid_scaffold_GpO"/>
</dbReference>
<feature type="compositionally biased region" description="Basic and acidic residues" evidence="1">
    <location>
        <begin position="157"/>
        <end position="169"/>
    </location>
</feature>
<name>A0A9X2J7E7_9GAMM</name>
<dbReference type="AlphaFoldDB" id="A0A9X2J7E7"/>
<reference evidence="2" key="1">
    <citation type="journal article" date="2022" name="Arch. Microbiol.">
        <title>Microbulbifer okhotskensis sp. nov., isolated from a deep bottom sediment of the Okhotsk Sea.</title>
        <authorList>
            <person name="Romanenko L."/>
            <person name="Kurilenko V."/>
            <person name="Otstavnykh N."/>
            <person name="Velansky P."/>
            <person name="Isaeva M."/>
            <person name="Mikhailov V."/>
        </authorList>
    </citation>
    <scope>NUCLEOTIDE SEQUENCE</scope>
    <source>
        <strain evidence="2">OS29</strain>
    </source>
</reference>